<sequence>MAVHKKFVEFPLIFFLSYIEHTRKSLVKFSICHNILIVILLIEFLIIWWIRKFKHSYLYTDPYEPIVHETFGVDEAGLWNIIVQTIYDFFVEIMTGGHEFGHSDYD</sequence>
<evidence type="ECO:0000313" key="1">
    <source>
        <dbReference type="EMBL" id="CAG8635287.1"/>
    </source>
</evidence>
<feature type="non-terminal residue" evidence="1">
    <location>
        <position position="106"/>
    </location>
</feature>
<accession>A0ACA9N6A2</accession>
<gene>
    <name evidence="1" type="ORF">RPERSI_LOCUS7267</name>
</gene>
<keyword evidence="2" id="KW-1185">Reference proteome</keyword>
<comment type="caution">
    <text evidence="1">The sequence shown here is derived from an EMBL/GenBank/DDBJ whole genome shotgun (WGS) entry which is preliminary data.</text>
</comment>
<reference evidence="1" key="1">
    <citation type="submission" date="2021-06" db="EMBL/GenBank/DDBJ databases">
        <authorList>
            <person name="Kallberg Y."/>
            <person name="Tangrot J."/>
            <person name="Rosling A."/>
        </authorList>
    </citation>
    <scope>NUCLEOTIDE SEQUENCE</scope>
    <source>
        <strain evidence="1">MA461A</strain>
    </source>
</reference>
<name>A0ACA9N6A2_9GLOM</name>
<dbReference type="Proteomes" id="UP000789920">
    <property type="component" value="Unassembled WGS sequence"/>
</dbReference>
<protein>
    <submittedName>
        <fullName evidence="1">34891_t:CDS:1</fullName>
    </submittedName>
</protein>
<proteinExistence type="predicted"/>
<feature type="non-terminal residue" evidence="1">
    <location>
        <position position="1"/>
    </location>
</feature>
<evidence type="ECO:0000313" key="2">
    <source>
        <dbReference type="Proteomes" id="UP000789920"/>
    </source>
</evidence>
<organism evidence="1 2">
    <name type="scientific">Racocetra persica</name>
    <dbReference type="NCBI Taxonomy" id="160502"/>
    <lineage>
        <taxon>Eukaryota</taxon>
        <taxon>Fungi</taxon>
        <taxon>Fungi incertae sedis</taxon>
        <taxon>Mucoromycota</taxon>
        <taxon>Glomeromycotina</taxon>
        <taxon>Glomeromycetes</taxon>
        <taxon>Diversisporales</taxon>
        <taxon>Gigasporaceae</taxon>
        <taxon>Racocetra</taxon>
    </lineage>
</organism>
<dbReference type="EMBL" id="CAJVQC010012145">
    <property type="protein sequence ID" value="CAG8635287.1"/>
    <property type="molecule type" value="Genomic_DNA"/>
</dbReference>